<gene>
    <name evidence="5" type="ORF">D0Y96_19915</name>
</gene>
<feature type="chain" id="PRO_5017069342" evidence="3">
    <location>
        <begin position="33"/>
        <end position="703"/>
    </location>
</feature>
<dbReference type="InterPro" id="IPR011659">
    <property type="entry name" value="WD40"/>
</dbReference>
<evidence type="ECO:0000256" key="2">
    <source>
        <dbReference type="ARBA" id="ARBA00022825"/>
    </source>
</evidence>
<dbReference type="InterPro" id="IPR011042">
    <property type="entry name" value="6-blade_b-propeller_TolB-like"/>
</dbReference>
<keyword evidence="2" id="KW-0720">Serine protease</keyword>
<comment type="caution">
    <text evidence="5">The sequence shown here is derived from an EMBL/GenBank/DDBJ whole genome shotgun (WGS) entry which is preliminary data.</text>
</comment>
<dbReference type="SUPFAM" id="SSF82171">
    <property type="entry name" value="DPP6 N-terminal domain-like"/>
    <property type="match status" value="1"/>
</dbReference>
<dbReference type="EMBL" id="QVQT01000009">
    <property type="protein sequence ID" value="RFU14866.1"/>
    <property type="molecule type" value="Genomic_DNA"/>
</dbReference>
<evidence type="ECO:0000259" key="4">
    <source>
        <dbReference type="Pfam" id="PF00326"/>
    </source>
</evidence>
<dbReference type="Gene3D" id="3.40.50.1820">
    <property type="entry name" value="alpha/beta hydrolase"/>
    <property type="match status" value="1"/>
</dbReference>
<dbReference type="InterPro" id="IPR029058">
    <property type="entry name" value="AB_hydrolase_fold"/>
</dbReference>
<proteinExistence type="predicted"/>
<dbReference type="GO" id="GO:0004252">
    <property type="term" value="F:serine-type endopeptidase activity"/>
    <property type="evidence" value="ECO:0007669"/>
    <property type="project" value="TreeGrafter"/>
</dbReference>
<dbReference type="PANTHER" id="PTHR42776:SF27">
    <property type="entry name" value="DIPEPTIDYL PEPTIDASE FAMILY MEMBER 6"/>
    <property type="match status" value="1"/>
</dbReference>
<dbReference type="GO" id="GO:0006508">
    <property type="term" value="P:proteolysis"/>
    <property type="evidence" value="ECO:0007669"/>
    <property type="project" value="InterPro"/>
</dbReference>
<reference evidence="5 6" key="1">
    <citation type="submission" date="2018-08" db="EMBL/GenBank/DDBJ databases">
        <title>Acidipila sp. 4G-K13, an acidobacterium isolated from forest soil.</title>
        <authorList>
            <person name="Gao Z.-H."/>
            <person name="Qiu L.-H."/>
        </authorList>
    </citation>
    <scope>NUCLEOTIDE SEQUENCE [LARGE SCALE GENOMIC DNA]</scope>
    <source>
        <strain evidence="5 6">4G-K13</strain>
    </source>
</reference>
<dbReference type="OrthoDB" id="108903at2"/>
<name>A0A372IIV2_9BACT</name>
<dbReference type="PANTHER" id="PTHR42776">
    <property type="entry name" value="SERINE PEPTIDASE S9 FAMILY MEMBER"/>
    <property type="match status" value="1"/>
</dbReference>
<keyword evidence="3" id="KW-0732">Signal</keyword>
<protein>
    <submittedName>
        <fullName evidence="5">S9 family peptidase</fullName>
    </submittedName>
</protein>
<accession>A0A372IIV2</accession>
<evidence type="ECO:0000313" key="6">
    <source>
        <dbReference type="Proteomes" id="UP000264702"/>
    </source>
</evidence>
<dbReference type="InterPro" id="IPR001375">
    <property type="entry name" value="Peptidase_S9_cat"/>
</dbReference>
<evidence type="ECO:0000256" key="3">
    <source>
        <dbReference type="SAM" id="SignalP"/>
    </source>
</evidence>
<dbReference type="RefSeq" id="WP_117303563.1">
    <property type="nucleotide sequence ID" value="NZ_QVQT02000009.1"/>
</dbReference>
<dbReference type="SUPFAM" id="SSF53474">
    <property type="entry name" value="alpha/beta-Hydrolases"/>
    <property type="match status" value="1"/>
</dbReference>
<dbReference type="Gene3D" id="2.120.10.30">
    <property type="entry name" value="TolB, C-terminal domain"/>
    <property type="match status" value="2"/>
</dbReference>
<keyword evidence="1" id="KW-0378">Hydrolase</keyword>
<keyword evidence="2" id="KW-0645">Protease</keyword>
<dbReference type="AlphaFoldDB" id="A0A372IIV2"/>
<organism evidence="5 6">
    <name type="scientific">Paracidobacterium acidisoli</name>
    <dbReference type="NCBI Taxonomy" id="2303751"/>
    <lineage>
        <taxon>Bacteria</taxon>
        <taxon>Pseudomonadati</taxon>
        <taxon>Acidobacteriota</taxon>
        <taxon>Terriglobia</taxon>
        <taxon>Terriglobales</taxon>
        <taxon>Acidobacteriaceae</taxon>
        <taxon>Paracidobacterium</taxon>
    </lineage>
</organism>
<keyword evidence="6" id="KW-1185">Reference proteome</keyword>
<dbReference type="Pfam" id="PF07676">
    <property type="entry name" value="PD40"/>
    <property type="match status" value="2"/>
</dbReference>
<dbReference type="Pfam" id="PF00326">
    <property type="entry name" value="Peptidase_S9"/>
    <property type="match status" value="1"/>
</dbReference>
<dbReference type="Proteomes" id="UP000264702">
    <property type="component" value="Unassembled WGS sequence"/>
</dbReference>
<feature type="signal peptide" evidence="3">
    <location>
        <begin position="1"/>
        <end position="32"/>
    </location>
</feature>
<feature type="domain" description="Peptidase S9 prolyl oligopeptidase catalytic" evidence="4">
    <location>
        <begin position="505"/>
        <end position="702"/>
    </location>
</feature>
<sequence>MKTLRSRCFHRLAGLFVSGLALTLFGSPFTFAAAGAAAAAGSGPEATPKAAVEKTVQVHDPRIGTLIQALGEARAVRETAISPDGQQIVWTVSGRQGGEEIELAPVANPSESRRITACGEAVGSEHDAAWSPDSQHIAFFSTCEAGQGMAIYVAEASGGAAPRLLAKLNGYAKSLEWSPDGKLLSLLYVEGATRPSGALAAMKPPSGVIGVEGLEVQRIAVVDAASGELRQVSPAGLHVYEFDWSPDARRLAYVAAPPPGENNWWVAKLYTQDVDGQPAAILDPPTVEGSLHGLQIAVPRWSPDGKQIAFIGGLMSDQGSTGGDIYVIPAAGGAPRDITPETKVTNAWIRWISDSELGASQVVSGAMVYRTVRADGSQGDTLSPALLRVPASAGDGRLELSLSFASNGYVAFTSSSFASAPEVYVAKPGEEPRAVTHYNDGLKPSWGRAESMEWTNEGFHVQGWLLLPANYDPAKTYPMIVMVHGGPSSAVLPRWPGAGYGGVPFSALGYFVLMPNPRGSYGEGEKFTQANRKDFGYGDLRDILAGVDAVEKRYPVDDKRIGLTGWSYGGFMTMFAVTQTRRFHAAVAGAGISNWQSYYGENSIDQWMIPFFGASVYDDPAVYAKSSAIDFIKNVKTPTLEVVGDRDGECPAPQSFEFWHALHDLGDTTELVVYPNEGHGFVNPDHRRDVLERALAWFEEYMP</sequence>
<evidence type="ECO:0000256" key="1">
    <source>
        <dbReference type="ARBA" id="ARBA00022801"/>
    </source>
</evidence>
<evidence type="ECO:0000313" key="5">
    <source>
        <dbReference type="EMBL" id="RFU14866.1"/>
    </source>
</evidence>